<organism evidence="2 3">
    <name type="scientific">Dothistroma septosporum (strain NZE10 / CBS 128990)</name>
    <name type="common">Red band needle blight fungus</name>
    <name type="synonym">Mycosphaerella pini</name>
    <dbReference type="NCBI Taxonomy" id="675120"/>
    <lineage>
        <taxon>Eukaryota</taxon>
        <taxon>Fungi</taxon>
        <taxon>Dikarya</taxon>
        <taxon>Ascomycota</taxon>
        <taxon>Pezizomycotina</taxon>
        <taxon>Dothideomycetes</taxon>
        <taxon>Dothideomycetidae</taxon>
        <taxon>Mycosphaerellales</taxon>
        <taxon>Mycosphaerellaceae</taxon>
        <taxon>Dothistroma</taxon>
    </lineage>
</organism>
<feature type="compositionally biased region" description="Polar residues" evidence="1">
    <location>
        <begin position="299"/>
        <end position="313"/>
    </location>
</feature>
<evidence type="ECO:0000256" key="1">
    <source>
        <dbReference type="SAM" id="MobiDB-lite"/>
    </source>
</evidence>
<feature type="compositionally biased region" description="Basic and acidic residues" evidence="1">
    <location>
        <begin position="363"/>
        <end position="377"/>
    </location>
</feature>
<name>N1PUJ7_DOTSN</name>
<dbReference type="Proteomes" id="UP000016933">
    <property type="component" value="Unassembled WGS sequence"/>
</dbReference>
<accession>N1PUJ7</accession>
<evidence type="ECO:0000313" key="3">
    <source>
        <dbReference type="Proteomes" id="UP000016933"/>
    </source>
</evidence>
<dbReference type="STRING" id="675120.N1PUJ7"/>
<gene>
    <name evidence="2" type="ORF">DOTSEDRAFT_70167</name>
</gene>
<dbReference type="OMA" id="HQANETK"/>
<protein>
    <submittedName>
        <fullName evidence="2">Uncharacterized protein</fullName>
    </submittedName>
</protein>
<dbReference type="HOGENOM" id="CLU_045702_0_0_1"/>
<reference evidence="2 3" key="2">
    <citation type="journal article" date="2012" name="PLoS Pathog.">
        <title>Diverse lifestyles and strategies of plant pathogenesis encoded in the genomes of eighteen Dothideomycetes fungi.</title>
        <authorList>
            <person name="Ohm R.A."/>
            <person name="Feau N."/>
            <person name="Henrissat B."/>
            <person name="Schoch C.L."/>
            <person name="Horwitz B.A."/>
            <person name="Barry K.W."/>
            <person name="Condon B.J."/>
            <person name="Copeland A.C."/>
            <person name="Dhillon B."/>
            <person name="Glaser F."/>
            <person name="Hesse C.N."/>
            <person name="Kosti I."/>
            <person name="LaButti K."/>
            <person name="Lindquist E.A."/>
            <person name="Lucas S."/>
            <person name="Salamov A.A."/>
            <person name="Bradshaw R.E."/>
            <person name="Ciuffetti L."/>
            <person name="Hamelin R.C."/>
            <person name="Kema G.H.J."/>
            <person name="Lawrence C."/>
            <person name="Scott J.A."/>
            <person name="Spatafora J.W."/>
            <person name="Turgeon B.G."/>
            <person name="de Wit P.J.G.M."/>
            <person name="Zhong S."/>
            <person name="Goodwin S.B."/>
            <person name="Grigoriev I.V."/>
        </authorList>
    </citation>
    <scope>NUCLEOTIDE SEQUENCE [LARGE SCALE GENOMIC DNA]</scope>
    <source>
        <strain evidence="3">NZE10 / CBS 128990</strain>
    </source>
</reference>
<feature type="compositionally biased region" description="Polar residues" evidence="1">
    <location>
        <begin position="322"/>
        <end position="338"/>
    </location>
</feature>
<proteinExistence type="predicted"/>
<dbReference type="eggNOG" id="ENOG502SK2Z">
    <property type="taxonomic scope" value="Eukaryota"/>
</dbReference>
<feature type="compositionally biased region" description="Basic and acidic residues" evidence="1">
    <location>
        <begin position="283"/>
        <end position="298"/>
    </location>
</feature>
<reference evidence="3" key="1">
    <citation type="journal article" date="2012" name="PLoS Genet.">
        <title>The genomes of the fungal plant pathogens Cladosporium fulvum and Dothistroma septosporum reveal adaptation to different hosts and lifestyles but also signatures of common ancestry.</title>
        <authorList>
            <person name="de Wit P.J.G.M."/>
            <person name="van der Burgt A."/>
            <person name="Oekmen B."/>
            <person name="Stergiopoulos I."/>
            <person name="Abd-Elsalam K.A."/>
            <person name="Aerts A.L."/>
            <person name="Bahkali A.H."/>
            <person name="Beenen H.G."/>
            <person name="Chettri P."/>
            <person name="Cox M.P."/>
            <person name="Datema E."/>
            <person name="de Vries R.P."/>
            <person name="Dhillon B."/>
            <person name="Ganley A.R."/>
            <person name="Griffiths S.A."/>
            <person name="Guo Y."/>
            <person name="Hamelin R.C."/>
            <person name="Henrissat B."/>
            <person name="Kabir M.S."/>
            <person name="Jashni M.K."/>
            <person name="Kema G."/>
            <person name="Klaubauf S."/>
            <person name="Lapidus A."/>
            <person name="Levasseur A."/>
            <person name="Lindquist E."/>
            <person name="Mehrabi R."/>
            <person name="Ohm R.A."/>
            <person name="Owen T.J."/>
            <person name="Salamov A."/>
            <person name="Schwelm A."/>
            <person name="Schijlen E."/>
            <person name="Sun H."/>
            <person name="van den Burg H.A."/>
            <person name="van Ham R.C.H.J."/>
            <person name="Zhang S."/>
            <person name="Goodwin S.B."/>
            <person name="Grigoriev I.V."/>
            <person name="Collemare J."/>
            <person name="Bradshaw R.E."/>
        </authorList>
    </citation>
    <scope>NUCLEOTIDE SEQUENCE [LARGE SCALE GENOMIC DNA]</scope>
    <source>
        <strain evidence="3">NZE10 / CBS 128990</strain>
    </source>
</reference>
<keyword evidence="3" id="KW-1185">Reference proteome</keyword>
<sequence>MFLNNRLSQYFFEMAENAKAQQRQADSNKGVDEAQIRQESGRAADEALKLQQQAWELRQAAHGAADAEERQKLLEQAIDKEIAAESFGKTAKYMRSGTFQGMAVGAGLGVAPAATLGTLTGTLVGGLTSLITGGLGGGIGALTGLIHGPFWNMGQLAGKGIQKVTGNWWSRGATDEQKQTLEKMMHQANETKMPGKEELQAMKSEFSGGGSGKSWTESAKSMMPTMPWSGSGQDEGKGEVSKGGGGGSTQQNKSSSQLANNVQQKHKGPPVGAGRSDSSQGTRADDNAVRQLAERQKEPQQPSGSAKPPSSKQQESHENKSKSATNPTRSNTQQGAQQTERKRPRKLQVRSDGGNARPQPDVPIEKRNKPRKLETRS</sequence>
<dbReference type="EMBL" id="KB446537">
    <property type="protein sequence ID" value="EME46084.1"/>
    <property type="molecule type" value="Genomic_DNA"/>
</dbReference>
<dbReference type="OrthoDB" id="3930519at2759"/>
<evidence type="ECO:0000313" key="2">
    <source>
        <dbReference type="EMBL" id="EME46084.1"/>
    </source>
</evidence>
<dbReference type="AlphaFoldDB" id="N1PUJ7"/>
<feature type="region of interest" description="Disordered" evidence="1">
    <location>
        <begin position="204"/>
        <end position="377"/>
    </location>
</feature>